<feature type="transmembrane region" description="Helical" evidence="6">
    <location>
        <begin position="102"/>
        <end position="124"/>
    </location>
</feature>
<reference evidence="8 9" key="1">
    <citation type="submission" date="2016-10" db="EMBL/GenBank/DDBJ databases">
        <authorList>
            <person name="de Groot N.N."/>
        </authorList>
    </citation>
    <scope>NUCLEOTIDE SEQUENCE [LARGE SCALE GENOMIC DNA]</scope>
    <source>
        <strain evidence="8 9">DSM 43357</strain>
    </source>
</reference>
<dbReference type="PANTHER" id="PTHR43124">
    <property type="entry name" value="PURINE EFFLUX PUMP PBUE"/>
    <property type="match status" value="1"/>
</dbReference>
<feature type="transmembrane region" description="Helical" evidence="6">
    <location>
        <begin position="356"/>
        <end position="376"/>
    </location>
</feature>
<evidence type="ECO:0000256" key="5">
    <source>
        <dbReference type="ARBA" id="ARBA00023136"/>
    </source>
</evidence>
<dbReference type="STRING" id="46177.SAMN05660976_01544"/>
<dbReference type="NCBIfam" id="NF033135">
    <property type="entry name" value="cmx_cmrA"/>
    <property type="match status" value="1"/>
</dbReference>
<feature type="transmembrane region" description="Helical" evidence="6">
    <location>
        <begin position="267"/>
        <end position="286"/>
    </location>
</feature>
<dbReference type="Gene3D" id="1.20.1250.20">
    <property type="entry name" value="MFS general substrate transporter like domains"/>
    <property type="match status" value="2"/>
</dbReference>
<dbReference type="InterPro" id="IPR036259">
    <property type="entry name" value="MFS_trans_sf"/>
</dbReference>
<dbReference type="Proteomes" id="UP000198953">
    <property type="component" value="Unassembled WGS sequence"/>
</dbReference>
<feature type="transmembrane region" description="Helical" evidence="6">
    <location>
        <begin position="158"/>
        <end position="181"/>
    </location>
</feature>
<dbReference type="OrthoDB" id="9814237at2"/>
<dbReference type="PANTHER" id="PTHR43124:SF3">
    <property type="entry name" value="CHLORAMPHENICOL EFFLUX PUMP RV0191"/>
    <property type="match status" value="1"/>
</dbReference>
<feature type="transmembrane region" description="Helical" evidence="6">
    <location>
        <begin position="292"/>
        <end position="310"/>
    </location>
</feature>
<dbReference type="PROSITE" id="PS50850">
    <property type="entry name" value="MFS"/>
    <property type="match status" value="1"/>
</dbReference>
<feature type="transmembrane region" description="Helical" evidence="6">
    <location>
        <begin position="131"/>
        <end position="152"/>
    </location>
</feature>
<dbReference type="AlphaFoldDB" id="A0A1H7LDT6"/>
<organism evidence="8 9">
    <name type="scientific">Nonomuraea pusilla</name>
    <dbReference type="NCBI Taxonomy" id="46177"/>
    <lineage>
        <taxon>Bacteria</taxon>
        <taxon>Bacillati</taxon>
        <taxon>Actinomycetota</taxon>
        <taxon>Actinomycetes</taxon>
        <taxon>Streptosporangiales</taxon>
        <taxon>Streptosporangiaceae</taxon>
        <taxon>Nonomuraea</taxon>
    </lineage>
</organism>
<keyword evidence="3 6" id="KW-0812">Transmembrane</keyword>
<dbReference type="Pfam" id="PF07690">
    <property type="entry name" value="MFS_1"/>
    <property type="match status" value="1"/>
</dbReference>
<dbReference type="InterPro" id="IPR011701">
    <property type="entry name" value="MFS"/>
</dbReference>
<dbReference type="InterPro" id="IPR020846">
    <property type="entry name" value="MFS_dom"/>
</dbReference>
<feature type="domain" description="Major facilitator superfamily (MFS) profile" evidence="7">
    <location>
        <begin position="4"/>
        <end position="380"/>
    </location>
</feature>
<evidence type="ECO:0000256" key="3">
    <source>
        <dbReference type="ARBA" id="ARBA00022692"/>
    </source>
</evidence>
<dbReference type="InterPro" id="IPR050189">
    <property type="entry name" value="MFS_Efflux_Transporters"/>
</dbReference>
<feature type="transmembrane region" description="Helical" evidence="6">
    <location>
        <begin position="40"/>
        <end position="63"/>
    </location>
</feature>
<dbReference type="GO" id="GO:0022857">
    <property type="term" value="F:transmembrane transporter activity"/>
    <property type="evidence" value="ECO:0007669"/>
    <property type="project" value="InterPro"/>
</dbReference>
<keyword evidence="9" id="KW-1185">Reference proteome</keyword>
<feature type="transmembrane region" description="Helical" evidence="6">
    <location>
        <begin position="70"/>
        <end position="96"/>
    </location>
</feature>
<evidence type="ECO:0000256" key="6">
    <source>
        <dbReference type="SAM" id="Phobius"/>
    </source>
</evidence>
<protein>
    <submittedName>
        <fullName evidence="8">MFS transporter, DHA1 family, chloramphenicol resistance protein</fullName>
    </submittedName>
</protein>
<sequence>MPPAVYVLGLAIFAQGTSELMLAGLVPEMAADLHVSIPEAGLLISAFAIGMLVGAPVLAAATLRLPRRTALLSFMAVFALSHVAGALTSSYAVVFATRVVGAFVYAGFWAVAAATAIGLVPVTARARAMSVVAGGLTVATIVGLSAGTFIGQHLGWRAAFWAVAALSALAAAGVLATIPGGRPEGDSPSLAGELRALADARLWLSCLMTALATSALLVSFSYLSAMLVETTGLDAAWVPAVLGLYGVGALAGITVGGRVADARPFPLLYAGVAGLVVTSAALALTAGVAAAAVPLVGLLGAFGFATNPALNTRVFALAKGAPTFAAAMNVASFNVGITVGPWLGGAAIDAGLGYPSVAWIGAALGVAALGSVALAAHGQARGAFHAGPGRPEAAGRP</sequence>
<proteinExistence type="predicted"/>
<evidence type="ECO:0000256" key="4">
    <source>
        <dbReference type="ARBA" id="ARBA00022989"/>
    </source>
</evidence>
<feature type="transmembrane region" description="Helical" evidence="6">
    <location>
        <begin position="202"/>
        <end position="223"/>
    </location>
</feature>
<dbReference type="CDD" id="cd17324">
    <property type="entry name" value="MFS_NepI_like"/>
    <property type="match status" value="1"/>
</dbReference>
<keyword evidence="4 6" id="KW-1133">Transmembrane helix</keyword>
<evidence type="ECO:0000313" key="9">
    <source>
        <dbReference type="Proteomes" id="UP000198953"/>
    </source>
</evidence>
<keyword evidence="5 6" id="KW-0472">Membrane</keyword>
<dbReference type="GO" id="GO:0005886">
    <property type="term" value="C:plasma membrane"/>
    <property type="evidence" value="ECO:0007669"/>
    <property type="project" value="UniProtKB-SubCell"/>
</dbReference>
<gene>
    <name evidence="8" type="ORF">SAMN05660976_01544</name>
</gene>
<evidence type="ECO:0000259" key="7">
    <source>
        <dbReference type="PROSITE" id="PS50850"/>
    </source>
</evidence>
<feature type="transmembrane region" description="Helical" evidence="6">
    <location>
        <begin position="322"/>
        <end position="344"/>
    </location>
</feature>
<feature type="transmembrane region" description="Helical" evidence="6">
    <location>
        <begin position="235"/>
        <end position="255"/>
    </location>
</feature>
<name>A0A1H7LDT6_9ACTN</name>
<evidence type="ECO:0000313" key="8">
    <source>
        <dbReference type="EMBL" id="SEK96970.1"/>
    </source>
</evidence>
<accession>A0A1H7LDT6</accession>
<evidence type="ECO:0000256" key="1">
    <source>
        <dbReference type="ARBA" id="ARBA00004651"/>
    </source>
</evidence>
<keyword evidence="2" id="KW-1003">Cell membrane</keyword>
<dbReference type="EMBL" id="FOBF01000003">
    <property type="protein sequence ID" value="SEK96970.1"/>
    <property type="molecule type" value="Genomic_DNA"/>
</dbReference>
<evidence type="ECO:0000256" key="2">
    <source>
        <dbReference type="ARBA" id="ARBA00022475"/>
    </source>
</evidence>
<dbReference type="SUPFAM" id="SSF103473">
    <property type="entry name" value="MFS general substrate transporter"/>
    <property type="match status" value="1"/>
</dbReference>
<comment type="subcellular location">
    <subcellularLocation>
        <location evidence="1">Cell membrane</location>
        <topology evidence="1">Multi-pass membrane protein</topology>
    </subcellularLocation>
</comment>